<evidence type="ECO:0000313" key="2">
    <source>
        <dbReference type="EMBL" id="GFJ92662.1"/>
    </source>
</evidence>
<evidence type="ECO:0000256" key="1">
    <source>
        <dbReference type="SAM" id="MobiDB-lite"/>
    </source>
</evidence>
<evidence type="ECO:0000313" key="3">
    <source>
        <dbReference type="Proteomes" id="UP000482960"/>
    </source>
</evidence>
<dbReference type="InterPro" id="IPR011749">
    <property type="entry name" value="CHP02243"/>
</dbReference>
<dbReference type="EMBL" id="BLPG01000001">
    <property type="protein sequence ID" value="GFJ92662.1"/>
    <property type="molecule type" value="Genomic_DNA"/>
</dbReference>
<dbReference type="Proteomes" id="UP000482960">
    <property type="component" value="Unassembled WGS sequence"/>
</dbReference>
<sequence>MYQCGSDLRRALVRAARVVNGIDFLEVSADQRRLFVTFVLPLTGADRVPAGPPLAVHHVTVEGGVRRRGIAVTAVSAAGRVLTVDVSQEGDFSTYTLRLRGTDPDRPDDPPQGFDPRLSAVDFSFKAGCDNEFDCPTPPAPPPAPLAPAPDIDYLAKDYDSLRRLMLDRLATTLPGWTERSPADLQVTLVELLAYAADRLSYRQDAAGTEAYLATARHRVSVRRHARLLDYRMHDGANARAFVHFEVNQDFAVAPPQTDPVTGVVLDAPVRLLAGAPDAATPPLVFLPLHGQALRVAHNAIDLYAWGERDCVLVTGATTASLVDGDLSLVAGDLLLLDGARPQVVRLTGVRALNDPVTGTDVVDVTWDPADALRADLPLTGAVARGNIVAVDHGEPFTGERPLPPAAPESGRYRPRLPRAPLTSGTPYDATVPAALVPHRDPAAALPAAQLHSPGIVWSARPDLLASNAFDPGFVAEVEADGTALLRFGDDAYGRAPEAGEPFTARYRVGSGAAGNLPAGAITGMVPADGRVVRVSNPLPAAGGVDPESAALVKLLAPHAFRRQERAVTEADYAAVTQRHPGVQKAVARLRWTGSWHTVFITVDRLGGAEVTPEFEAELRDFLERYRRAGHDVEIDGPVPVPLYLELAVCVQPNALAPAVKAALQEALGALFHPDNFTFGQSLYLSQVYRAALAVPGVASVRTTAFHRYGHRAPATVPEVVTAGPLEILRLANDPNFPEHGRLELTVAGGR</sequence>
<gene>
    <name evidence="2" type="ORF">Prum_063040</name>
</gene>
<comment type="caution">
    <text evidence="2">The sequence shown here is derived from an EMBL/GenBank/DDBJ whole genome shotgun (WGS) entry which is preliminary data.</text>
</comment>
<name>A0A6V8L5Z0_9ACTN</name>
<dbReference type="AlphaFoldDB" id="A0A6V8L5Z0"/>
<keyword evidence="3" id="KW-1185">Reference proteome</keyword>
<proteinExistence type="predicted"/>
<organism evidence="2 3">
    <name type="scientific">Phytohabitans rumicis</name>
    <dbReference type="NCBI Taxonomy" id="1076125"/>
    <lineage>
        <taxon>Bacteria</taxon>
        <taxon>Bacillati</taxon>
        <taxon>Actinomycetota</taxon>
        <taxon>Actinomycetes</taxon>
        <taxon>Micromonosporales</taxon>
        <taxon>Micromonosporaceae</taxon>
    </lineage>
</organism>
<dbReference type="RefSeq" id="WP_173079488.1">
    <property type="nucleotide sequence ID" value="NZ_BAABJB010000011.1"/>
</dbReference>
<reference evidence="2 3" key="2">
    <citation type="submission" date="2020-03" db="EMBL/GenBank/DDBJ databases">
        <authorList>
            <person name="Ichikawa N."/>
            <person name="Kimura A."/>
            <person name="Kitahashi Y."/>
            <person name="Uohara A."/>
        </authorList>
    </citation>
    <scope>NUCLEOTIDE SEQUENCE [LARGE SCALE GENOMIC DNA]</scope>
    <source>
        <strain evidence="2 3">NBRC 108638</strain>
    </source>
</reference>
<reference evidence="2 3" key="1">
    <citation type="submission" date="2020-03" db="EMBL/GenBank/DDBJ databases">
        <title>Whole genome shotgun sequence of Phytohabitans rumicis NBRC 108638.</title>
        <authorList>
            <person name="Komaki H."/>
            <person name="Tamura T."/>
        </authorList>
    </citation>
    <scope>NUCLEOTIDE SEQUENCE [LARGE SCALE GENOMIC DNA]</scope>
    <source>
        <strain evidence="2 3">NBRC 108638</strain>
    </source>
</reference>
<feature type="region of interest" description="Disordered" evidence="1">
    <location>
        <begin position="394"/>
        <end position="425"/>
    </location>
</feature>
<dbReference type="NCBIfam" id="TIGR02243">
    <property type="entry name" value="putative baseplate assembly protein"/>
    <property type="match status" value="1"/>
</dbReference>
<accession>A0A6V8L5Z0</accession>
<protein>
    <submittedName>
        <fullName evidence="2">Putative baseplate assembly protein</fullName>
    </submittedName>
</protein>